<evidence type="ECO:0000313" key="2">
    <source>
        <dbReference type="EMBL" id="TCI10276.1"/>
    </source>
</evidence>
<evidence type="ECO:0008006" key="4">
    <source>
        <dbReference type="Google" id="ProtNLM"/>
    </source>
</evidence>
<comment type="caution">
    <text evidence="2">The sequence shown here is derived from an EMBL/GenBank/DDBJ whole genome shotgun (WGS) entry which is preliminary data.</text>
</comment>
<gene>
    <name evidence="2" type="ORF">EZM97_15365</name>
</gene>
<dbReference type="AlphaFoldDB" id="A0A4R0YNC3"/>
<dbReference type="RefSeq" id="WP_131408139.1">
    <property type="nucleotide sequence ID" value="NZ_SJTG01000002.1"/>
</dbReference>
<evidence type="ECO:0000313" key="3">
    <source>
        <dbReference type="Proteomes" id="UP000291822"/>
    </source>
</evidence>
<dbReference type="Proteomes" id="UP000291822">
    <property type="component" value="Unassembled WGS sequence"/>
</dbReference>
<name>A0A4R0YNC3_9GAMM</name>
<keyword evidence="1" id="KW-0472">Membrane</keyword>
<sequence length="91" mass="9557">MITLSALLLTLAGAALVYLANGQQRLLSTTLRAPARLAGWLLILAGLACWLSAAGTGPGIAAALSTLMLAWVLLPYLAWWRTAVLADTDRP</sequence>
<evidence type="ECO:0000256" key="1">
    <source>
        <dbReference type="SAM" id="Phobius"/>
    </source>
</evidence>
<feature type="transmembrane region" description="Helical" evidence="1">
    <location>
        <begin position="35"/>
        <end position="53"/>
    </location>
</feature>
<feature type="transmembrane region" description="Helical" evidence="1">
    <location>
        <begin position="60"/>
        <end position="79"/>
    </location>
</feature>
<organism evidence="2 3">
    <name type="scientific">Dyella soli</name>
    <dbReference type="NCBI Taxonomy" id="522319"/>
    <lineage>
        <taxon>Bacteria</taxon>
        <taxon>Pseudomonadati</taxon>
        <taxon>Pseudomonadota</taxon>
        <taxon>Gammaproteobacteria</taxon>
        <taxon>Lysobacterales</taxon>
        <taxon>Rhodanobacteraceae</taxon>
        <taxon>Dyella</taxon>
    </lineage>
</organism>
<keyword evidence="3" id="KW-1185">Reference proteome</keyword>
<reference evidence="2 3" key="1">
    <citation type="submission" date="2019-02" db="EMBL/GenBank/DDBJ databases">
        <title>Dyella amyloliquefaciens sp. nov., isolated from forest soil.</title>
        <authorList>
            <person name="Gao Z.-H."/>
            <person name="Qiu L.-H."/>
        </authorList>
    </citation>
    <scope>NUCLEOTIDE SEQUENCE [LARGE SCALE GENOMIC DNA]</scope>
    <source>
        <strain evidence="2 3">KACC 12747</strain>
    </source>
</reference>
<protein>
    <recommendedName>
        <fullName evidence="4">DUF3325 domain-containing protein</fullName>
    </recommendedName>
</protein>
<proteinExistence type="predicted"/>
<keyword evidence="1" id="KW-1133">Transmembrane helix</keyword>
<accession>A0A4R0YNC3</accession>
<keyword evidence="1" id="KW-0812">Transmembrane</keyword>
<dbReference type="EMBL" id="SJTG01000002">
    <property type="protein sequence ID" value="TCI10276.1"/>
    <property type="molecule type" value="Genomic_DNA"/>
</dbReference>